<feature type="transmembrane region" description="Helical" evidence="7">
    <location>
        <begin position="220"/>
        <end position="244"/>
    </location>
</feature>
<keyword evidence="4 7" id="KW-0812">Transmembrane</keyword>
<keyword evidence="10" id="KW-1185">Reference proteome</keyword>
<feature type="transmembrane region" description="Helical" evidence="7">
    <location>
        <begin position="276"/>
        <end position="294"/>
    </location>
</feature>
<feature type="transmembrane region" description="Helical" evidence="7">
    <location>
        <begin position="12"/>
        <end position="36"/>
    </location>
</feature>
<dbReference type="EMBL" id="JBHSAF010000002">
    <property type="protein sequence ID" value="MFC3912773.1"/>
    <property type="molecule type" value="Genomic_DNA"/>
</dbReference>
<feature type="transmembrane region" description="Helical" evidence="7">
    <location>
        <begin position="306"/>
        <end position="328"/>
    </location>
</feature>
<reference evidence="10" key="1">
    <citation type="journal article" date="2019" name="Int. J. Syst. Evol. Microbiol.">
        <title>The Global Catalogue of Microorganisms (GCM) 10K type strain sequencing project: providing services to taxonomists for standard genome sequencing and annotation.</title>
        <authorList>
            <consortium name="The Broad Institute Genomics Platform"/>
            <consortium name="The Broad Institute Genome Sequencing Center for Infectious Disease"/>
            <person name="Wu L."/>
            <person name="Ma J."/>
        </authorList>
    </citation>
    <scope>NUCLEOTIDE SEQUENCE [LARGE SCALE GENOMIC DNA]</scope>
    <source>
        <strain evidence="10">CCUG 54939</strain>
    </source>
</reference>
<dbReference type="InterPro" id="IPR054152">
    <property type="entry name" value="YajR_YAM"/>
</dbReference>
<dbReference type="PANTHER" id="PTHR23517">
    <property type="entry name" value="RESISTANCE PROTEIN MDTM, PUTATIVE-RELATED-RELATED"/>
    <property type="match status" value="1"/>
</dbReference>
<dbReference type="Gene3D" id="1.20.1250.20">
    <property type="entry name" value="MFS general substrate transporter like domains"/>
    <property type="match status" value="1"/>
</dbReference>
<dbReference type="InterPro" id="IPR020846">
    <property type="entry name" value="MFS_dom"/>
</dbReference>
<dbReference type="Pfam" id="PF07690">
    <property type="entry name" value="MFS_1"/>
    <property type="match status" value="1"/>
</dbReference>
<dbReference type="CDD" id="cd17472">
    <property type="entry name" value="MFS_YajR_like"/>
    <property type="match status" value="1"/>
</dbReference>
<evidence type="ECO:0000313" key="10">
    <source>
        <dbReference type="Proteomes" id="UP001595692"/>
    </source>
</evidence>
<feature type="transmembrane region" description="Helical" evidence="7">
    <location>
        <begin position="162"/>
        <end position="184"/>
    </location>
</feature>
<evidence type="ECO:0000256" key="5">
    <source>
        <dbReference type="ARBA" id="ARBA00022989"/>
    </source>
</evidence>
<keyword evidence="5 7" id="KW-1133">Transmembrane helix</keyword>
<dbReference type="Gene3D" id="3.30.70.100">
    <property type="match status" value="1"/>
</dbReference>
<feature type="transmembrane region" description="Helical" evidence="7">
    <location>
        <begin position="250"/>
        <end position="269"/>
    </location>
</feature>
<dbReference type="RefSeq" id="WP_377150938.1">
    <property type="nucleotide sequence ID" value="NZ_JBHSAF010000002.1"/>
</dbReference>
<dbReference type="InterPro" id="IPR011701">
    <property type="entry name" value="MFS"/>
</dbReference>
<keyword evidence="2" id="KW-0813">Transport</keyword>
<evidence type="ECO:0000256" key="6">
    <source>
        <dbReference type="ARBA" id="ARBA00023136"/>
    </source>
</evidence>
<evidence type="ECO:0000313" key="9">
    <source>
        <dbReference type="EMBL" id="MFC3912773.1"/>
    </source>
</evidence>
<sequence>MSALTSRECQSIAGIGLLFALRMLGMFMVVPVLAIYGARLQGATPLLIGMAIGIYGLAQALFQIPFGLWSDRVGRRPLILLGLFLMLIGSLLPACSDHIAWLILGRFLQGAGAISAVLMALLSDLTSERYRSLGMAVIGMSFGGTFALATCIGPWLASHAGISAVFWLVAGLAATAIACLLWFIPKESATLRNREAELIPAALGSIWQDKRLMQLNLGIFMLHLLLMLSFQALPSVLSAVGYLADQQWSPMLGAMVIAMVLVIPCVVVAERYQRVRYLYLVAIGLLLFAEGLWWRGYGDNQGQITVLLALGLFFLGFNLLEALLPTLVSKLAPAGLKGTAMGVYSTAQFFGIACGGGLGGLLAQQYGASGLLTAATVIALLWWGLSWQIQEPGNVRGVRLELEADDLLNVAQLQSGLQALPGVLEVMVVPEEASAYLKIDKQLTAREPLMRWISSQRGI</sequence>
<feature type="transmembrane region" description="Helical" evidence="7">
    <location>
        <begin position="133"/>
        <end position="156"/>
    </location>
</feature>
<evidence type="ECO:0000256" key="4">
    <source>
        <dbReference type="ARBA" id="ARBA00022692"/>
    </source>
</evidence>
<name>A0ABV8CL41_9GAMM</name>
<dbReference type="PANTHER" id="PTHR23517:SF2">
    <property type="entry name" value="MULTIDRUG RESISTANCE PROTEIN MDTH"/>
    <property type="match status" value="1"/>
</dbReference>
<dbReference type="Pfam" id="PF21987">
    <property type="entry name" value="YajR_YAM"/>
    <property type="match status" value="1"/>
</dbReference>
<feature type="transmembrane region" description="Helical" evidence="7">
    <location>
        <begin position="366"/>
        <end position="385"/>
    </location>
</feature>
<dbReference type="Proteomes" id="UP001595692">
    <property type="component" value="Unassembled WGS sequence"/>
</dbReference>
<feature type="transmembrane region" description="Helical" evidence="7">
    <location>
        <begin position="340"/>
        <end position="360"/>
    </location>
</feature>
<evidence type="ECO:0000256" key="7">
    <source>
        <dbReference type="SAM" id="Phobius"/>
    </source>
</evidence>
<accession>A0ABV8CL41</accession>
<proteinExistence type="predicted"/>
<keyword evidence="3" id="KW-1003">Cell membrane</keyword>
<dbReference type="PROSITE" id="PS50850">
    <property type="entry name" value="MFS"/>
    <property type="match status" value="1"/>
</dbReference>
<evidence type="ECO:0000256" key="2">
    <source>
        <dbReference type="ARBA" id="ARBA00022448"/>
    </source>
</evidence>
<evidence type="ECO:0000256" key="3">
    <source>
        <dbReference type="ARBA" id="ARBA00022475"/>
    </source>
</evidence>
<feature type="transmembrane region" description="Helical" evidence="7">
    <location>
        <begin position="42"/>
        <end position="66"/>
    </location>
</feature>
<feature type="transmembrane region" description="Helical" evidence="7">
    <location>
        <begin position="100"/>
        <end position="121"/>
    </location>
</feature>
<evidence type="ECO:0000259" key="8">
    <source>
        <dbReference type="PROSITE" id="PS50850"/>
    </source>
</evidence>
<comment type="caution">
    <text evidence="9">The sequence shown here is derived from an EMBL/GenBank/DDBJ whole genome shotgun (WGS) entry which is preliminary data.</text>
</comment>
<evidence type="ECO:0000256" key="1">
    <source>
        <dbReference type="ARBA" id="ARBA00004651"/>
    </source>
</evidence>
<keyword evidence="6 7" id="KW-0472">Membrane</keyword>
<organism evidence="9 10">
    <name type="scientific">Pseudaeromonas sharmana</name>
    <dbReference type="NCBI Taxonomy" id="328412"/>
    <lineage>
        <taxon>Bacteria</taxon>
        <taxon>Pseudomonadati</taxon>
        <taxon>Pseudomonadota</taxon>
        <taxon>Gammaproteobacteria</taxon>
        <taxon>Aeromonadales</taxon>
        <taxon>Aeromonadaceae</taxon>
        <taxon>Pseudaeromonas</taxon>
    </lineage>
</organism>
<feature type="domain" description="Major facilitator superfamily (MFS) profile" evidence="8">
    <location>
        <begin position="11"/>
        <end position="394"/>
    </location>
</feature>
<dbReference type="InterPro" id="IPR050171">
    <property type="entry name" value="MFS_Transporters"/>
</dbReference>
<dbReference type="SUPFAM" id="SSF103473">
    <property type="entry name" value="MFS general substrate transporter"/>
    <property type="match status" value="1"/>
</dbReference>
<dbReference type="InterPro" id="IPR036259">
    <property type="entry name" value="MFS_trans_sf"/>
</dbReference>
<feature type="transmembrane region" description="Helical" evidence="7">
    <location>
        <begin position="78"/>
        <end position="94"/>
    </location>
</feature>
<protein>
    <submittedName>
        <fullName evidence="9">MFS transporter</fullName>
    </submittedName>
</protein>
<comment type="subcellular location">
    <subcellularLocation>
        <location evidence="1">Cell membrane</location>
        <topology evidence="1">Multi-pass membrane protein</topology>
    </subcellularLocation>
</comment>
<gene>
    <name evidence="9" type="ORF">ACFOSS_04725</name>
</gene>